<dbReference type="HOGENOM" id="CLU_1816926_0_0_1"/>
<dbReference type="GeneID" id="7050119"/>
<dbReference type="JaponicusDB" id="SJAG_03394">
    <property type="gene designation" value="mug151"/>
</dbReference>
<dbReference type="eggNOG" id="KOG2959">
    <property type="taxonomic scope" value="Eukaryota"/>
</dbReference>
<dbReference type="GO" id="GO:0006355">
    <property type="term" value="P:regulation of DNA-templated transcription"/>
    <property type="evidence" value="ECO:0007669"/>
    <property type="project" value="InterPro"/>
</dbReference>
<organism evidence="2 4">
    <name type="scientific">Schizosaccharomyces japonicus (strain yFS275 / FY16936)</name>
    <name type="common">Fission yeast</name>
    <dbReference type="NCBI Taxonomy" id="402676"/>
    <lineage>
        <taxon>Eukaryota</taxon>
        <taxon>Fungi</taxon>
        <taxon>Dikarya</taxon>
        <taxon>Ascomycota</taxon>
        <taxon>Taphrinomycotina</taxon>
        <taxon>Schizosaccharomycetes</taxon>
        <taxon>Schizosaccharomycetales</taxon>
        <taxon>Schizosaccharomycetaceae</taxon>
        <taxon>Schizosaccharomyces</taxon>
    </lineage>
</organism>
<proteinExistence type="predicted"/>
<protein>
    <submittedName>
        <fullName evidence="2">Transcriptional regulator</fullName>
    </submittedName>
</protein>
<dbReference type="EMBL" id="KE651167">
    <property type="protein sequence ID" value="EEB08249.1"/>
    <property type="molecule type" value="Genomic_DNA"/>
</dbReference>
<evidence type="ECO:0000256" key="1">
    <source>
        <dbReference type="SAM" id="MobiDB-lite"/>
    </source>
</evidence>
<dbReference type="OrthoDB" id="17678at2759"/>
<feature type="compositionally biased region" description="Basic and acidic residues" evidence="1">
    <location>
        <begin position="21"/>
        <end position="33"/>
    </location>
</feature>
<dbReference type="STRING" id="402676.B6K442"/>
<sequence>MNHQAPLVAYASEDEEEAEKEDLSEKPCDEQFKGKFPASPPNQLAAPVLNEKFHEFLRLKDNGVHFHMRLLENSDFQNPNLLDSLEKHIHVEDPSGSMLPAEIWDRKLLPKAAYARTMYKAQEDNDVERRKKRNAIAFKSEM</sequence>
<evidence type="ECO:0000313" key="2">
    <source>
        <dbReference type="EMBL" id="EEB08249.1"/>
    </source>
</evidence>
<accession>B6K442</accession>
<feature type="region of interest" description="Disordered" evidence="1">
    <location>
        <begin position="1"/>
        <end position="41"/>
    </location>
</feature>
<evidence type="ECO:0000313" key="4">
    <source>
        <dbReference type="Proteomes" id="UP000001744"/>
    </source>
</evidence>
<dbReference type="AlphaFoldDB" id="B6K442"/>
<evidence type="ECO:0000313" key="3">
    <source>
        <dbReference type="JaponicusDB" id="SJAG_03394"/>
    </source>
</evidence>
<dbReference type="RefSeq" id="XP_002174542.1">
    <property type="nucleotide sequence ID" value="XM_002174506.2"/>
</dbReference>
<dbReference type="InterPro" id="IPR012479">
    <property type="entry name" value="SAP30BP"/>
</dbReference>
<gene>
    <name evidence="3" type="primary">mug151</name>
    <name evidence="2" type="ORF">SJAG_03394</name>
</gene>
<reference evidence="2 4" key="1">
    <citation type="journal article" date="2011" name="Science">
        <title>Comparative functional genomics of the fission yeasts.</title>
        <authorList>
            <person name="Rhind N."/>
            <person name="Chen Z."/>
            <person name="Yassour M."/>
            <person name="Thompson D.A."/>
            <person name="Haas B.J."/>
            <person name="Habib N."/>
            <person name="Wapinski I."/>
            <person name="Roy S."/>
            <person name="Lin M.F."/>
            <person name="Heiman D.I."/>
            <person name="Young S.K."/>
            <person name="Furuya K."/>
            <person name="Guo Y."/>
            <person name="Pidoux A."/>
            <person name="Chen H.M."/>
            <person name="Robbertse B."/>
            <person name="Goldberg J.M."/>
            <person name="Aoki K."/>
            <person name="Bayne E.H."/>
            <person name="Berlin A.M."/>
            <person name="Desjardins C.A."/>
            <person name="Dobbs E."/>
            <person name="Dukaj L."/>
            <person name="Fan L."/>
            <person name="FitzGerald M.G."/>
            <person name="French C."/>
            <person name="Gujja S."/>
            <person name="Hansen K."/>
            <person name="Keifenheim D."/>
            <person name="Levin J.Z."/>
            <person name="Mosher R.A."/>
            <person name="Mueller C.A."/>
            <person name="Pfiffner J."/>
            <person name="Priest M."/>
            <person name="Russ C."/>
            <person name="Smialowska A."/>
            <person name="Swoboda P."/>
            <person name="Sykes S.M."/>
            <person name="Vaughn M."/>
            <person name="Vengrova S."/>
            <person name="Yoder R."/>
            <person name="Zeng Q."/>
            <person name="Allshire R."/>
            <person name="Baulcombe D."/>
            <person name="Birren B.W."/>
            <person name="Brown W."/>
            <person name="Ekwall K."/>
            <person name="Kellis M."/>
            <person name="Leatherwood J."/>
            <person name="Levin H."/>
            <person name="Margalit H."/>
            <person name="Martienssen R."/>
            <person name="Nieduszynski C.A."/>
            <person name="Spatafora J.W."/>
            <person name="Friedman N."/>
            <person name="Dalgaard J.Z."/>
            <person name="Baumann P."/>
            <person name="Niki H."/>
            <person name="Regev A."/>
            <person name="Nusbaum C."/>
        </authorList>
    </citation>
    <scope>NUCLEOTIDE SEQUENCE [LARGE SCALE GENOMIC DNA]</scope>
    <source>
        <strain evidence="4">yFS275 / FY16936</strain>
    </source>
</reference>
<name>B6K442_SCHJY</name>
<keyword evidence="4" id="KW-1185">Reference proteome</keyword>
<dbReference type="Pfam" id="PF07818">
    <property type="entry name" value="HCNGP"/>
    <property type="match status" value="1"/>
</dbReference>
<dbReference type="OMA" id="MPSATWI"/>
<dbReference type="VEuPathDB" id="FungiDB:SJAG_03394"/>
<dbReference type="Proteomes" id="UP000001744">
    <property type="component" value="Unassembled WGS sequence"/>
</dbReference>